<comment type="caution">
    <text evidence="1">The sequence shown here is derived from an EMBL/GenBank/DDBJ whole genome shotgun (WGS) entry which is preliminary data.</text>
</comment>
<dbReference type="Pfam" id="PF02353">
    <property type="entry name" value="CMAS"/>
    <property type="match status" value="1"/>
</dbReference>
<dbReference type="AlphaFoldDB" id="A0A9P8V2X2"/>
<name>A0A9P8V2X2_9PEZI</name>
<dbReference type="Proteomes" id="UP000770015">
    <property type="component" value="Unassembled WGS sequence"/>
</dbReference>
<organism evidence="1 2">
    <name type="scientific">Plectosphaerella plurivora</name>
    <dbReference type="NCBI Taxonomy" id="936078"/>
    <lineage>
        <taxon>Eukaryota</taxon>
        <taxon>Fungi</taxon>
        <taxon>Dikarya</taxon>
        <taxon>Ascomycota</taxon>
        <taxon>Pezizomycotina</taxon>
        <taxon>Sordariomycetes</taxon>
        <taxon>Hypocreomycetidae</taxon>
        <taxon>Glomerellales</taxon>
        <taxon>Plectosphaerellaceae</taxon>
        <taxon>Plectosphaerella</taxon>
    </lineage>
</organism>
<evidence type="ECO:0000313" key="1">
    <source>
        <dbReference type="EMBL" id="KAH6668614.1"/>
    </source>
</evidence>
<dbReference type="InterPro" id="IPR050723">
    <property type="entry name" value="CFA/CMAS"/>
</dbReference>
<dbReference type="PANTHER" id="PTHR43667">
    <property type="entry name" value="CYCLOPROPANE-FATTY-ACYL-PHOSPHOLIPID SYNTHASE"/>
    <property type="match status" value="1"/>
</dbReference>
<keyword evidence="2" id="KW-1185">Reference proteome</keyword>
<dbReference type="EMBL" id="JAGSXJ010000033">
    <property type="protein sequence ID" value="KAH6668614.1"/>
    <property type="molecule type" value="Genomic_DNA"/>
</dbReference>
<dbReference type="Gene3D" id="3.40.50.150">
    <property type="entry name" value="Vaccinia Virus protein VP39"/>
    <property type="match status" value="1"/>
</dbReference>
<dbReference type="OrthoDB" id="8300214at2759"/>
<proteinExistence type="predicted"/>
<accession>A0A9P8V2X2</accession>
<evidence type="ECO:0000313" key="2">
    <source>
        <dbReference type="Proteomes" id="UP000770015"/>
    </source>
</evidence>
<dbReference type="PANTHER" id="PTHR43667:SF2">
    <property type="entry name" value="FATTY ACID C-METHYL TRANSFERASE"/>
    <property type="match status" value="1"/>
</dbReference>
<sequence length="479" mass="53440">MPKLPSLVPAAVAQPLSRGTELLRGAVGSLTWGPALSVAKPAILSVLARIEKGTLLLVDQPAETRHVFGQKLGAKAQEALDHNVPVPRRADSVPRVELVVKSDAFWMRLFLFADMGFAEAFMLGEVECRDPTAFFQLFIVNREQMGNGTTWFSSISSAVSSLARTTNTLSNALLNISAHYDISNDMFAAFLSPDMTYSCPIWKPVSADGVSRETLENAQMTKLRRFIDGAHIKSTDHVLEIGTGWGSFAIEAVRTTGCRVTSLTLSKEQKALAEERIRAAGLEDWVEVLLMDYRALPVPERPYDKIVSIEMLEAVGQEFLGTYFACIDRLLKKDGGIAVFQCITMPEGRHEAYSKSEDFINHYIFPGGYLPSTTQLLNHITTESKGTLIVEKVENIGGHYAKTLRLWKENFLRNFDRQIRPALMREHPDMSEEGIDVFRRKWEYYFTYCEAGFMTKTLGDVIITVGREGALELMEGVPL</sequence>
<protein>
    <submittedName>
        <fullName evidence="1">Cyclopropane-fatty-acyl-phospholipid synthase</fullName>
    </submittedName>
</protein>
<gene>
    <name evidence="1" type="ORF">F5X68DRAFT_159870</name>
</gene>
<dbReference type="InterPro" id="IPR029063">
    <property type="entry name" value="SAM-dependent_MTases_sf"/>
</dbReference>
<dbReference type="SUPFAM" id="SSF53335">
    <property type="entry name" value="S-adenosyl-L-methionine-dependent methyltransferases"/>
    <property type="match status" value="1"/>
</dbReference>
<dbReference type="CDD" id="cd02440">
    <property type="entry name" value="AdoMet_MTases"/>
    <property type="match status" value="1"/>
</dbReference>
<reference evidence="1" key="1">
    <citation type="journal article" date="2021" name="Nat. Commun.">
        <title>Genetic determinants of endophytism in the Arabidopsis root mycobiome.</title>
        <authorList>
            <person name="Mesny F."/>
            <person name="Miyauchi S."/>
            <person name="Thiergart T."/>
            <person name="Pickel B."/>
            <person name="Atanasova L."/>
            <person name="Karlsson M."/>
            <person name="Huettel B."/>
            <person name="Barry K.W."/>
            <person name="Haridas S."/>
            <person name="Chen C."/>
            <person name="Bauer D."/>
            <person name="Andreopoulos W."/>
            <person name="Pangilinan J."/>
            <person name="LaButti K."/>
            <person name="Riley R."/>
            <person name="Lipzen A."/>
            <person name="Clum A."/>
            <person name="Drula E."/>
            <person name="Henrissat B."/>
            <person name="Kohler A."/>
            <person name="Grigoriev I.V."/>
            <person name="Martin F.M."/>
            <person name="Hacquard S."/>
        </authorList>
    </citation>
    <scope>NUCLEOTIDE SEQUENCE</scope>
    <source>
        <strain evidence="1">MPI-SDFR-AT-0117</strain>
    </source>
</reference>